<dbReference type="SUPFAM" id="SSF51569">
    <property type="entry name" value="Aldolase"/>
    <property type="match status" value="1"/>
</dbReference>
<accession>A0A5C8P6U7</accession>
<dbReference type="AlphaFoldDB" id="A0A5C8P6U7"/>
<sequence length="318" mass="34186">MWPILFACFDADDRLDREAMRRQVHAALAWGAPGIAVLGVATEVGKLSVDERRSVIRWAAEDIAGRAPLAVTIAGETVAAQRELADYAVSQGAAFLILQPPPAAARGELDAAGCERFFAEVMRGQPVPVGIQNAPEYLGFGLSPEAIVRLAEQRPEFRILKGEASSVIIERTIAAVGGRLQVLNGRGGLELLENLEAGCSGMIVAPDNADHQHAIHSALAEGRPDEARQRYERLLPAIVFAMQSLDTLICYGKRIAAWRMGFEVLHDRAPALLPTEFGLRMAREHAQRLGPLPVPAGMPEAAPAARPAHDPSGARRAN</sequence>
<evidence type="ECO:0000313" key="5">
    <source>
        <dbReference type="Proteomes" id="UP000321548"/>
    </source>
</evidence>
<dbReference type="OrthoDB" id="8989894at2"/>
<gene>
    <name evidence="4" type="ORF">FHP08_03905</name>
</gene>
<evidence type="ECO:0000313" key="4">
    <source>
        <dbReference type="EMBL" id="TXL68985.1"/>
    </source>
</evidence>
<dbReference type="PANTHER" id="PTHR12128:SF66">
    <property type="entry name" value="4-HYDROXY-2-OXOGLUTARATE ALDOLASE, MITOCHONDRIAL"/>
    <property type="match status" value="1"/>
</dbReference>
<dbReference type="PANTHER" id="PTHR12128">
    <property type="entry name" value="DIHYDRODIPICOLINATE SYNTHASE"/>
    <property type="match status" value="1"/>
</dbReference>
<proteinExistence type="inferred from homology"/>
<organism evidence="4 5">
    <name type="scientific">Zeimonas arvi</name>
    <dbReference type="NCBI Taxonomy" id="2498847"/>
    <lineage>
        <taxon>Bacteria</taxon>
        <taxon>Pseudomonadati</taxon>
        <taxon>Pseudomonadota</taxon>
        <taxon>Betaproteobacteria</taxon>
        <taxon>Burkholderiales</taxon>
        <taxon>Burkholderiaceae</taxon>
        <taxon>Zeimonas</taxon>
    </lineage>
</organism>
<dbReference type="InterPro" id="IPR002220">
    <property type="entry name" value="DapA-like"/>
</dbReference>
<comment type="similarity">
    <text evidence="1">Belongs to the DapA family.</text>
</comment>
<evidence type="ECO:0000256" key="1">
    <source>
        <dbReference type="ARBA" id="ARBA00007592"/>
    </source>
</evidence>
<dbReference type="CDD" id="cd00408">
    <property type="entry name" value="DHDPS-like"/>
    <property type="match status" value="1"/>
</dbReference>
<dbReference type="SMART" id="SM01130">
    <property type="entry name" value="DHDPS"/>
    <property type="match status" value="1"/>
</dbReference>
<comment type="caution">
    <text evidence="4">The sequence shown here is derived from an EMBL/GenBank/DDBJ whole genome shotgun (WGS) entry which is preliminary data.</text>
</comment>
<dbReference type="Gene3D" id="3.20.20.70">
    <property type="entry name" value="Aldolase class I"/>
    <property type="match status" value="1"/>
</dbReference>
<dbReference type="EMBL" id="VDUY01000001">
    <property type="protein sequence ID" value="TXL68985.1"/>
    <property type="molecule type" value="Genomic_DNA"/>
</dbReference>
<reference evidence="4 5" key="1">
    <citation type="submission" date="2019-06" db="EMBL/GenBank/DDBJ databases">
        <title>Quisquiliibacterium sp. nov., isolated from a maize field.</title>
        <authorList>
            <person name="Lin S.-Y."/>
            <person name="Tsai C.-F."/>
            <person name="Young C.-C."/>
        </authorList>
    </citation>
    <scope>NUCLEOTIDE SEQUENCE [LARGE SCALE GENOMIC DNA]</scope>
    <source>
        <strain evidence="4 5">CC-CFT501</strain>
    </source>
</reference>
<keyword evidence="2" id="KW-0456">Lyase</keyword>
<dbReference type="Proteomes" id="UP000321548">
    <property type="component" value="Unassembled WGS sequence"/>
</dbReference>
<dbReference type="Pfam" id="PF00701">
    <property type="entry name" value="DHDPS"/>
    <property type="match status" value="1"/>
</dbReference>
<name>A0A5C8P6U7_9BURK</name>
<feature type="region of interest" description="Disordered" evidence="3">
    <location>
        <begin position="291"/>
        <end position="318"/>
    </location>
</feature>
<protein>
    <submittedName>
        <fullName evidence="4">Dihydrodipicolinate synthase family protein</fullName>
    </submittedName>
</protein>
<evidence type="ECO:0000256" key="3">
    <source>
        <dbReference type="SAM" id="MobiDB-lite"/>
    </source>
</evidence>
<keyword evidence="5" id="KW-1185">Reference proteome</keyword>
<dbReference type="GO" id="GO:0008840">
    <property type="term" value="F:4-hydroxy-tetrahydrodipicolinate synthase activity"/>
    <property type="evidence" value="ECO:0007669"/>
    <property type="project" value="TreeGrafter"/>
</dbReference>
<feature type="compositionally biased region" description="Basic and acidic residues" evidence="3">
    <location>
        <begin position="307"/>
        <end position="318"/>
    </location>
</feature>
<dbReference type="GO" id="GO:0005829">
    <property type="term" value="C:cytosol"/>
    <property type="evidence" value="ECO:0007669"/>
    <property type="project" value="TreeGrafter"/>
</dbReference>
<evidence type="ECO:0000256" key="2">
    <source>
        <dbReference type="ARBA" id="ARBA00023239"/>
    </source>
</evidence>
<dbReference type="InterPro" id="IPR013785">
    <property type="entry name" value="Aldolase_TIM"/>
</dbReference>